<evidence type="ECO:0000313" key="3">
    <source>
        <dbReference type="Proteomes" id="UP001201812"/>
    </source>
</evidence>
<evidence type="ECO:0000256" key="1">
    <source>
        <dbReference type="SAM" id="Phobius"/>
    </source>
</evidence>
<dbReference type="AlphaFoldDB" id="A0AAD4ND12"/>
<keyword evidence="1" id="KW-0812">Transmembrane</keyword>
<keyword evidence="1" id="KW-0472">Membrane</keyword>
<accession>A0AAD4ND12</accession>
<feature type="transmembrane region" description="Helical" evidence="1">
    <location>
        <begin position="64"/>
        <end position="87"/>
    </location>
</feature>
<proteinExistence type="predicted"/>
<keyword evidence="1" id="KW-1133">Transmembrane helix</keyword>
<feature type="transmembrane region" description="Helical" evidence="1">
    <location>
        <begin position="94"/>
        <end position="115"/>
    </location>
</feature>
<dbReference type="InterPro" id="IPR051697">
    <property type="entry name" value="Patched_domain-protein"/>
</dbReference>
<dbReference type="GO" id="GO:0005886">
    <property type="term" value="C:plasma membrane"/>
    <property type="evidence" value="ECO:0007669"/>
    <property type="project" value="TreeGrafter"/>
</dbReference>
<feature type="transmembrane region" description="Helical" evidence="1">
    <location>
        <begin position="193"/>
        <end position="216"/>
    </location>
</feature>
<dbReference type="GO" id="GO:0018996">
    <property type="term" value="P:molting cycle, collagen and cuticulin-based cuticle"/>
    <property type="evidence" value="ECO:0007669"/>
    <property type="project" value="TreeGrafter"/>
</dbReference>
<dbReference type="Proteomes" id="UP001201812">
    <property type="component" value="Unassembled WGS sequence"/>
</dbReference>
<dbReference type="PANTHER" id="PTHR10796">
    <property type="entry name" value="PATCHED-RELATED"/>
    <property type="match status" value="1"/>
</dbReference>
<organism evidence="2 3">
    <name type="scientific">Ditylenchus destructor</name>
    <dbReference type="NCBI Taxonomy" id="166010"/>
    <lineage>
        <taxon>Eukaryota</taxon>
        <taxon>Metazoa</taxon>
        <taxon>Ecdysozoa</taxon>
        <taxon>Nematoda</taxon>
        <taxon>Chromadorea</taxon>
        <taxon>Rhabditida</taxon>
        <taxon>Tylenchina</taxon>
        <taxon>Tylenchomorpha</taxon>
        <taxon>Sphaerularioidea</taxon>
        <taxon>Anguinidae</taxon>
        <taxon>Anguininae</taxon>
        <taxon>Ditylenchus</taxon>
    </lineage>
</organism>
<name>A0AAD4ND12_9BILA</name>
<dbReference type="GO" id="GO:0030659">
    <property type="term" value="C:cytoplasmic vesicle membrane"/>
    <property type="evidence" value="ECO:0007669"/>
    <property type="project" value="TreeGrafter"/>
</dbReference>
<sequence>MYRPNSKTPTINSMIVLIAYNETKGLKGKRKLMANCRQVAANFPNLDIDVFDTDSQTVDVMEGIPGTCLIFFLTLAISVSVVSQVLLWDFAVTILTTSVSVSVLGGLLGLGQLLGLELDLLYVPASAVLGALAVFLGQQFIGEFITCWAKEDRMRRALEFTSSPLWKTTIIWLSIGIPQTLSSVEFFNVQARLLLLALGLSLCHVLILVPIWVDLLPKYLTSKR</sequence>
<keyword evidence="3" id="KW-1185">Reference proteome</keyword>
<feature type="transmembrane region" description="Helical" evidence="1">
    <location>
        <begin position="121"/>
        <end position="149"/>
    </location>
</feature>
<dbReference type="GO" id="GO:0006897">
    <property type="term" value="P:endocytosis"/>
    <property type="evidence" value="ECO:0007669"/>
    <property type="project" value="TreeGrafter"/>
</dbReference>
<protein>
    <submittedName>
        <fullName evidence="2">Patched family domain-containing protein</fullName>
    </submittedName>
</protein>
<reference evidence="2" key="1">
    <citation type="submission" date="2022-01" db="EMBL/GenBank/DDBJ databases">
        <title>Genome Sequence Resource for Two Populations of Ditylenchus destructor, the Migratory Endoparasitic Phytonematode.</title>
        <authorList>
            <person name="Zhang H."/>
            <person name="Lin R."/>
            <person name="Xie B."/>
        </authorList>
    </citation>
    <scope>NUCLEOTIDE SEQUENCE</scope>
    <source>
        <strain evidence="2">BazhouSP</strain>
    </source>
</reference>
<dbReference type="PANTHER" id="PTHR10796:SF189">
    <property type="entry name" value="SSD DOMAIN-CONTAINING PROTEIN"/>
    <property type="match status" value="1"/>
</dbReference>
<dbReference type="SUPFAM" id="SSF82866">
    <property type="entry name" value="Multidrug efflux transporter AcrB transmembrane domain"/>
    <property type="match status" value="1"/>
</dbReference>
<gene>
    <name evidence="2" type="ORF">DdX_03722</name>
</gene>
<evidence type="ECO:0000313" key="2">
    <source>
        <dbReference type="EMBL" id="KAI1723560.1"/>
    </source>
</evidence>
<comment type="caution">
    <text evidence="2">The sequence shown here is derived from an EMBL/GenBank/DDBJ whole genome shotgun (WGS) entry which is preliminary data.</text>
</comment>
<dbReference type="EMBL" id="JAKKPZ010000003">
    <property type="protein sequence ID" value="KAI1723560.1"/>
    <property type="molecule type" value="Genomic_DNA"/>
</dbReference>